<evidence type="ECO:0000256" key="4">
    <source>
        <dbReference type="ARBA" id="ARBA00022989"/>
    </source>
</evidence>
<evidence type="ECO:0000256" key="5">
    <source>
        <dbReference type="ARBA" id="ARBA00023136"/>
    </source>
</evidence>
<feature type="transmembrane region" description="Helical" evidence="6">
    <location>
        <begin position="215"/>
        <end position="240"/>
    </location>
</feature>
<evidence type="ECO:0000256" key="1">
    <source>
        <dbReference type="ARBA" id="ARBA00004651"/>
    </source>
</evidence>
<evidence type="ECO:0000256" key="2">
    <source>
        <dbReference type="ARBA" id="ARBA00022475"/>
    </source>
</evidence>
<keyword evidence="3 6" id="KW-0812">Transmembrane</keyword>
<comment type="caution">
    <text evidence="7">The sequence shown here is derived from an EMBL/GenBank/DDBJ whole genome shotgun (WGS) entry which is preliminary data.</text>
</comment>
<evidence type="ECO:0000313" key="8">
    <source>
        <dbReference type="Proteomes" id="UP001499979"/>
    </source>
</evidence>
<dbReference type="PANTHER" id="PTHR32196:SF63">
    <property type="entry name" value="INNER MEMBRANE ABC TRANSPORTER PERMEASE PROTEIN YJFF"/>
    <property type="match status" value="1"/>
</dbReference>
<keyword evidence="5 6" id="KW-0472">Membrane</keyword>
<organism evidence="7 8">
    <name type="scientific">Nocardioides aquiterrae</name>
    <dbReference type="NCBI Taxonomy" id="203799"/>
    <lineage>
        <taxon>Bacteria</taxon>
        <taxon>Bacillati</taxon>
        <taxon>Actinomycetota</taxon>
        <taxon>Actinomycetes</taxon>
        <taxon>Propionibacteriales</taxon>
        <taxon>Nocardioidaceae</taxon>
        <taxon>Nocardioides</taxon>
    </lineage>
</organism>
<evidence type="ECO:0000313" key="7">
    <source>
        <dbReference type="EMBL" id="GAA1135903.1"/>
    </source>
</evidence>
<dbReference type="Pfam" id="PF02653">
    <property type="entry name" value="BPD_transp_2"/>
    <property type="match status" value="1"/>
</dbReference>
<keyword evidence="4 6" id="KW-1133">Transmembrane helix</keyword>
<reference evidence="8" key="1">
    <citation type="journal article" date="2019" name="Int. J. Syst. Evol. Microbiol.">
        <title>The Global Catalogue of Microorganisms (GCM) 10K type strain sequencing project: providing services to taxonomists for standard genome sequencing and annotation.</title>
        <authorList>
            <consortium name="The Broad Institute Genomics Platform"/>
            <consortium name="The Broad Institute Genome Sequencing Center for Infectious Disease"/>
            <person name="Wu L."/>
            <person name="Ma J."/>
        </authorList>
    </citation>
    <scope>NUCLEOTIDE SEQUENCE [LARGE SCALE GENOMIC DNA]</scope>
    <source>
        <strain evidence="8">JCM 11813</strain>
    </source>
</reference>
<dbReference type="Proteomes" id="UP001499979">
    <property type="component" value="Unassembled WGS sequence"/>
</dbReference>
<keyword evidence="2" id="KW-1003">Cell membrane</keyword>
<name>A0ABP4EV72_9ACTN</name>
<dbReference type="CDD" id="cd06579">
    <property type="entry name" value="TM_PBP1_transp_AraH_like"/>
    <property type="match status" value="1"/>
</dbReference>
<feature type="transmembrane region" description="Helical" evidence="6">
    <location>
        <begin position="163"/>
        <end position="183"/>
    </location>
</feature>
<proteinExistence type="predicted"/>
<gene>
    <name evidence="7" type="ORF">GCM10009606_15120</name>
</gene>
<evidence type="ECO:0000256" key="3">
    <source>
        <dbReference type="ARBA" id="ARBA00022692"/>
    </source>
</evidence>
<dbReference type="InterPro" id="IPR001851">
    <property type="entry name" value="ABC_transp_permease"/>
</dbReference>
<feature type="transmembrane region" description="Helical" evidence="6">
    <location>
        <begin position="122"/>
        <end position="142"/>
    </location>
</feature>
<dbReference type="RefSeq" id="WP_343906880.1">
    <property type="nucleotide sequence ID" value="NZ_BAAAJE010000006.1"/>
</dbReference>
<dbReference type="PANTHER" id="PTHR32196">
    <property type="entry name" value="ABC TRANSPORTER PERMEASE PROTEIN YPHD-RELATED-RELATED"/>
    <property type="match status" value="1"/>
</dbReference>
<accession>A0ABP4EV72</accession>
<keyword evidence="8" id="KW-1185">Reference proteome</keyword>
<dbReference type="EMBL" id="BAAAJE010000006">
    <property type="protein sequence ID" value="GAA1135903.1"/>
    <property type="molecule type" value="Genomic_DNA"/>
</dbReference>
<protein>
    <submittedName>
        <fullName evidence="7">ABC transporter permease</fullName>
    </submittedName>
</protein>
<sequence>MLNPLIRRAWASTSQFRLVLLLVVAMFAFFALTQPAFSTSTNVQNLVANSSLLWVVAMGMTFVLLSGGFDLSVGATAALTGILMAKSLELGIPGPLVVVLCVAAGALVGGLLNGVAVGKVGLSVFVVTLATMTSLTGVVSLWSGSNSFLVTAPAAKWLATERFLGLPMPIWIMAAVFLVALYVQNRTYFGRDVYAIGGSATAARLSGIHVPRTLIIVYAVAGACAALAGTIGVGRVGAAVPTVDSTLALQAIAAVLLGGTALTGGSGGVGGTALGVLFIAILQNGLSLAGVASDWQNVVTGVILIVAVAGDRIDPRLITRRRSPSSTAVDRATLSASSRGA</sequence>
<feature type="transmembrane region" description="Helical" evidence="6">
    <location>
        <begin position="252"/>
        <end position="283"/>
    </location>
</feature>
<comment type="subcellular location">
    <subcellularLocation>
        <location evidence="1">Cell membrane</location>
        <topology evidence="1">Multi-pass membrane protein</topology>
    </subcellularLocation>
</comment>
<evidence type="ECO:0000256" key="6">
    <source>
        <dbReference type="SAM" id="Phobius"/>
    </source>
</evidence>
<feature type="transmembrane region" description="Helical" evidence="6">
    <location>
        <begin position="54"/>
        <end position="84"/>
    </location>
</feature>
<feature type="transmembrane region" description="Helical" evidence="6">
    <location>
        <begin position="96"/>
        <end position="116"/>
    </location>
</feature>